<sequence length="316" mass="36326">MCHPNYEQLNVCSFLLAPRFGPPSEAGIWLPKKIAKDLNRENGIESDEKDDSGADSDFNDSDEEADNAWDFDEETDNYMRSYPPAAKAFRVMDNDFQVERIENEHLIYLTNHEMREKRREAEEYLTDEIDSLEELPEVWIVYGTACVVVHEGVPKRAAINNIGDSSLELLLIDYGIPIESNASKVFSLPNEPAVNMEPQVTLIAFHAFNSVHYSRVEILCHLLPRGTAVRFERERRSKEVPTKGTLFLSDNTSVEQRVIECVTDEELNLECLELVPYCESSDFRNQLLSDRINLNFMYKCTNAVIYKKSKFVTCQF</sequence>
<dbReference type="SUPFAM" id="SSF63748">
    <property type="entry name" value="Tudor/PWWP/MBT"/>
    <property type="match status" value="1"/>
</dbReference>
<evidence type="ECO:0000313" key="4">
    <source>
        <dbReference type="Proteomes" id="UP000008068"/>
    </source>
</evidence>
<name>G0NRT9_CAEBE</name>
<dbReference type="STRING" id="135651.G0NRT9"/>
<dbReference type="HOGENOM" id="CLU_880623_0_0_1"/>
<dbReference type="OrthoDB" id="5818374at2759"/>
<feature type="compositionally biased region" description="Acidic residues" evidence="1">
    <location>
        <begin position="44"/>
        <end position="74"/>
    </location>
</feature>
<accession>G0NRT9</accession>
<dbReference type="AlphaFoldDB" id="G0NRT9"/>
<keyword evidence="4" id="KW-1185">Reference proteome</keyword>
<proteinExistence type="predicted"/>
<gene>
    <name evidence="3" type="ORF">CAEBREN_29094</name>
</gene>
<evidence type="ECO:0000259" key="2">
    <source>
        <dbReference type="Pfam" id="PF00567"/>
    </source>
</evidence>
<feature type="domain" description="Tudor" evidence="2">
    <location>
        <begin position="100"/>
        <end position="202"/>
    </location>
</feature>
<dbReference type="eggNOG" id="ENOG502TG7N">
    <property type="taxonomic scope" value="Eukaryota"/>
</dbReference>
<reference evidence="4" key="1">
    <citation type="submission" date="2011-07" db="EMBL/GenBank/DDBJ databases">
        <authorList>
            <consortium name="Caenorhabditis brenneri Sequencing and Analysis Consortium"/>
            <person name="Wilson R.K."/>
        </authorList>
    </citation>
    <scope>NUCLEOTIDE SEQUENCE [LARGE SCALE GENOMIC DNA]</scope>
    <source>
        <strain evidence="4">PB2801</strain>
    </source>
</reference>
<dbReference type="Proteomes" id="UP000008068">
    <property type="component" value="Unassembled WGS sequence"/>
</dbReference>
<dbReference type="InterPro" id="IPR002999">
    <property type="entry name" value="Tudor"/>
</dbReference>
<dbReference type="FunCoup" id="G0NRT9">
    <property type="interactions" value="1767"/>
</dbReference>
<organism evidence="4">
    <name type="scientific">Caenorhabditis brenneri</name>
    <name type="common">Nematode worm</name>
    <dbReference type="NCBI Taxonomy" id="135651"/>
    <lineage>
        <taxon>Eukaryota</taxon>
        <taxon>Metazoa</taxon>
        <taxon>Ecdysozoa</taxon>
        <taxon>Nematoda</taxon>
        <taxon>Chromadorea</taxon>
        <taxon>Rhabditida</taxon>
        <taxon>Rhabditina</taxon>
        <taxon>Rhabditomorpha</taxon>
        <taxon>Rhabditoidea</taxon>
        <taxon>Rhabditidae</taxon>
        <taxon>Peloderinae</taxon>
        <taxon>Caenorhabditis</taxon>
    </lineage>
</organism>
<protein>
    <recommendedName>
        <fullName evidence="2">Tudor domain-containing protein</fullName>
    </recommendedName>
</protein>
<dbReference type="InParanoid" id="G0NRT9"/>
<dbReference type="EMBL" id="GL379933">
    <property type="protein sequence ID" value="EGT36281.1"/>
    <property type="molecule type" value="Genomic_DNA"/>
</dbReference>
<evidence type="ECO:0000313" key="3">
    <source>
        <dbReference type="EMBL" id="EGT36281.1"/>
    </source>
</evidence>
<dbReference type="Pfam" id="PF00567">
    <property type="entry name" value="TUDOR"/>
    <property type="match status" value="1"/>
</dbReference>
<feature type="region of interest" description="Disordered" evidence="1">
    <location>
        <begin position="40"/>
        <end position="74"/>
    </location>
</feature>
<evidence type="ECO:0000256" key="1">
    <source>
        <dbReference type="SAM" id="MobiDB-lite"/>
    </source>
</evidence>